<evidence type="ECO:0000313" key="2">
    <source>
        <dbReference type="Proteomes" id="UP000829420"/>
    </source>
</evidence>
<gene>
    <name evidence="1" type="ORF">MNY70_06110</name>
</gene>
<organism evidence="1 2">
    <name type="scientific">Moellerella wisconsensis</name>
    <dbReference type="NCBI Taxonomy" id="158849"/>
    <lineage>
        <taxon>Bacteria</taxon>
        <taxon>Pseudomonadati</taxon>
        <taxon>Pseudomonadota</taxon>
        <taxon>Gammaproteobacteria</taxon>
        <taxon>Enterobacterales</taxon>
        <taxon>Morganellaceae</taxon>
        <taxon>Moellerella</taxon>
    </lineage>
</organism>
<accession>A0ACD3YBC9</accession>
<reference evidence="1" key="1">
    <citation type="submission" date="2022-03" db="EMBL/GenBank/DDBJ databases">
        <title>ESBL-producing Moellerella wisconsensis and Escherichia marmotae isolated from wild game meat.</title>
        <authorList>
            <person name="Biggel M."/>
        </authorList>
    </citation>
    <scope>NUCLEOTIDE SEQUENCE</scope>
    <source>
        <strain evidence="1">W1</strain>
    </source>
</reference>
<evidence type="ECO:0000313" key="1">
    <source>
        <dbReference type="EMBL" id="UNH40011.1"/>
    </source>
</evidence>
<keyword evidence="2" id="KW-1185">Reference proteome</keyword>
<name>A0ACD3YBC9_9GAMM</name>
<protein>
    <submittedName>
        <fullName evidence="1">Iron-containing alcohol dehydrogenase</fullName>
    </submittedName>
</protein>
<proteinExistence type="predicted"/>
<dbReference type="Proteomes" id="UP000829420">
    <property type="component" value="Chromosome"/>
</dbReference>
<dbReference type="EMBL" id="CP093255">
    <property type="protein sequence ID" value="UNH40011.1"/>
    <property type="molecule type" value="Genomic_DNA"/>
</dbReference>
<sequence length="385" mass="42574">MLNFNFYNPTRIIFGAETIGQLNQLIPNDARVLLLFGGESARRNGTLDEIYRALGQRQVEEFGGIEPNPSYETLIRAVSQIRENQVDFLLAVGGGSVIDGTKFIAAAVEYDGEPWEILETRGSKITRALPFGSVLTLPATGSEMNSGAVITRKATQDKLSFMNPLVFPQFSILDPTKTYTLPTRQVANGIADAFVHVVEQYLTYPADAAVQDRFAEGLLQTLIEISTQIKDAPEDYAVRANLMWAASLALNGLIGAGVPQDWSTHIIGHELTAMYGIDHARTLAIVLPANLQIRREAKRQKLLQYAQRIWGITDGTEESRIDQAIEKTRQFFETLDIGTHLSDYDLSTDTIDAVIKQLEKHGMTAIGEHQDVDLATSRRILQAAL</sequence>